<dbReference type="AlphaFoldDB" id="S3CWI0"/>
<feature type="region of interest" description="Disordered" evidence="1">
    <location>
        <begin position="164"/>
        <end position="187"/>
    </location>
</feature>
<feature type="signal peptide" evidence="2">
    <location>
        <begin position="1"/>
        <end position="18"/>
    </location>
</feature>
<dbReference type="HOGENOM" id="CLU_637862_0_0_1"/>
<keyword evidence="4" id="KW-1185">Reference proteome</keyword>
<evidence type="ECO:0000256" key="1">
    <source>
        <dbReference type="SAM" id="MobiDB-lite"/>
    </source>
</evidence>
<dbReference type="RefSeq" id="XP_008088269.1">
    <property type="nucleotide sequence ID" value="XM_008090078.1"/>
</dbReference>
<feature type="compositionally biased region" description="Polar residues" evidence="1">
    <location>
        <begin position="391"/>
        <end position="405"/>
    </location>
</feature>
<name>S3CWI0_GLAL2</name>
<evidence type="ECO:0000256" key="2">
    <source>
        <dbReference type="SAM" id="SignalP"/>
    </source>
</evidence>
<feature type="chain" id="PRO_5004507556" evidence="2">
    <location>
        <begin position="19"/>
        <end position="430"/>
    </location>
</feature>
<evidence type="ECO:0000313" key="3">
    <source>
        <dbReference type="EMBL" id="EPE24181.1"/>
    </source>
</evidence>
<reference evidence="3 4" key="1">
    <citation type="journal article" date="2013" name="BMC Genomics">
        <title>Genomics-driven discovery of the pneumocandin biosynthetic gene cluster in the fungus Glarea lozoyensis.</title>
        <authorList>
            <person name="Chen L."/>
            <person name="Yue Q."/>
            <person name="Zhang X."/>
            <person name="Xiang M."/>
            <person name="Wang C."/>
            <person name="Li S."/>
            <person name="Che Y."/>
            <person name="Ortiz-Lopez F.J."/>
            <person name="Bills G.F."/>
            <person name="Liu X."/>
            <person name="An Z."/>
        </authorList>
    </citation>
    <scope>NUCLEOTIDE SEQUENCE [LARGE SCALE GENOMIC DNA]</scope>
    <source>
        <strain evidence="4">ATCC 20868 / MF5171</strain>
    </source>
</reference>
<protein>
    <submittedName>
        <fullName evidence="3">Uncharacterized protein</fullName>
    </submittedName>
</protein>
<dbReference type="KEGG" id="glz:GLAREA_08031"/>
<feature type="region of interest" description="Disordered" evidence="1">
    <location>
        <begin position="365"/>
        <end position="406"/>
    </location>
</feature>
<dbReference type="EMBL" id="KE145373">
    <property type="protein sequence ID" value="EPE24181.1"/>
    <property type="molecule type" value="Genomic_DNA"/>
</dbReference>
<evidence type="ECO:0000313" key="4">
    <source>
        <dbReference type="Proteomes" id="UP000016922"/>
    </source>
</evidence>
<feature type="compositionally biased region" description="Basic and acidic residues" evidence="1">
    <location>
        <begin position="170"/>
        <end position="181"/>
    </location>
</feature>
<proteinExistence type="predicted"/>
<feature type="compositionally biased region" description="Basic and acidic residues" evidence="1">
    <location>
        <begin position="376"/>
        <end position="390"/>
    </location>
</feature>
<gene>
    <name evidence="3" type="ORF">GLAREA_08031</name>
</gene>
<keyword evidence="2" id="KW-0732">Signal</keyword>
<sequence length="430" mass="46466">MKPIVIPILSVLAVLVATAPIQQQDAVTVANAIDVERRAPRSDETPEALAELGKGLWCTYLHNSLLKTFFHEERDLLILPLLNAISSTVKIKGPIVCDEKKYRGIFIRPLSRTTKRGVNSINGDDIEALAQDIQAREPTPQLLDDLDIAINVLISDLFGSLPDATSKRQSKPESIQHRDTISTEDIQARTPQLISTVSTELKAVMEALARSLVGSIAQSVSRPRRRDVNYSDTQTSTEDIQARTPQLLGGLGRAAGIALDDVEDILAALGPPHSNNRRSLHSNTQTSTEDIQARTPQLLHIPIDLAKVVVATADDFLFKPGGLRVFKGFEGNTQTPTGDVQARTPQLLGGALGNGVGSLLAGVKHSVRGTRPESSGNRRSEPELIRRRGIETTQEGIQTRTPTPQKTEEIENAFGTAVGGAVDLICKPGP</sequence>
<dbReference type="Proteomes" id="UP000016922">
    <property type="component" value="Unassembled WGS sequence"/>
</dbReference>
<organism evidence="3 4">
    <name type="scientific">Glarea lozoyensis (strain ATCC 20868 / MF5171)</name>
    <dbReference type="NCBI Taxonomy" id="1116229"/>
    <lineage>
        <taxon>Eukaryota</taxon>
        <taxon>Fungi</taxon>
        <taxon>Dikarya</taxon>
        <taxon>Ascomycota</taxon>
        <taxon>Pezizomycotina</taxon>
        <taxon>Leotiomycetes</taxon>
        <taxon>Helotiales</taxon>
        <taxon>Helotiaceae</taxon>
        <taxon>Glarea</taxon>
    </lineage>
</organism>
<dbReference type="GeneID" id="19467082"/>
<feature type="region of interest" description="Disordered" evidence="1">
    <location>
        <begin position="269"/>
        <end position="289"/>
    </location>
</feature>
<accession>S3CWI0</accession>